<comment type="caution">
    <text evidence="2">The sequence shown here is derived from an EMBL/GenBank/DDBJ whole genome shotgun (WGS) entry which is preliminary data.</text>
</comment>
<feature type="transmembrane region" description="Helical" evidence="1">
    <location>
        <begin position="154"/>
        <end position="176"/>
    </location>
</feature>
<name>A0ABV6QKT7_9ACTN</name>
<organism evidence="2 3">
    <name type="scientific">Kribbella deserti</name>
    <dbReference type="NCBI Taxonomy" id="1926257"/>
    <lineage>
        <taxon>Bacteria</taxon>
        <taxon>Bacillati</taxon>
        <taxon>Actinomycetota</taxon>
        <taxon>Actinomycetes</taxon>
        <taxon>Propionibacteriales</taxon>
        <taxon>Kribbellaceae</taxon>
        <taxon>Kribbella</taxon>
    </lineage>
</organism>
<keyword evidence="1" id="KW-1133">Transmembrane helix</keyword>
<evidence type="ECO:0000256" key="1">
    <source>
        <dbReference type="SAM" id="Phobius"/>
    </source>
</evidence>
<reference evidence="2 3" key="1">
    <citation type="submission" date="2024-09" db="EMBL/GenBank/DDBJ databases">
        <authorList>
            <person name="Sun Q."/>
            <person name="Mori K."/>
        </authorList>
    </citation>
    <scope>NUCLEOTIDE SEQUENCE [LARGE SCALE GENOMIC DNA]</scope>
    <source>
        <strain evidence="2 3">CGMCC 1.15906</strain>
    </source>
</reference>
<dbReference type="Proteomes" id="UP001589890">
    <property type="component" value="Unassembled WGS sequence"/>
</dbReference>
<evidence type="ECO:0000313" key="3">
    <source>
        <dbReference type="Proteomes" id="UP001589890"/>
    </source>
</evidence>
<sequence length="177" mass="19415">MSDSAGVQVAAELMAAVEASLVDSPYVVRPTRAGFDVALNLVDARWWSLYQRQGLRHTFVQHVALKGSSRLYRITDEAYEVDWAVGAGAGLQPRLGVRIKHRAGKVVNLTFSRASAVRDVQTDYTFSSEEARRLITTAARRLGWAQRLDRAQKVGIIIGIAGLVVALTTIFLAITYA</sequence>
<evidence type="ECO:0000313" key="2">
    <source>
        <dbReference type="EMBL" id="MFC0625208.1"/>
    </source>
</evidence>
<gene>
    <name evidence="2" type="ORF">ACFFGN_14110</name>
</gene>
<keyword evidence="1" id="KW-0472">Membrane</keyword>
<dbReference type="EMBL" id="JBHLTC010000018">
    <property type="protein sequence ID" value="MFC0625208.1"/>
    <property type="molecule type" value="Genomic_DNA"/>
</dbReference>
<protein>
    <submittedName>
        <fullName evidence="2">Uncharacterized protein</fullName>
    </submittedName>
</protein>
<keyword evidence="1" id="KW-0812">Transmembrane</keyword>
<dbReference type="RefSeq" id="WP_380047382.1">
    <property type="nucleotide sequence ID" value="NZ_JBHLTC010000018.1"/>
</dbReference>
<keyword evidence="3" id="KW-1185">Reference proteome</keyword>
<proteinExistence type="predicted"/>
<accession>A0ABV6QKT7</accession>